<feature type="region of interest" description="C" evidence="10">
    <location>
        <begin position="554"/>
        <end position="632"/>
    </location>
</feature>
<keyword evidence="6 10" id="KW-0346">Stress response</keyword>
<feature type="binding site" evidence="11">
    <location>
        <position position="78"/>
    </location>
    <ligand>
        <name>ATP</name>
        <dbReference type="ChEBI" id="CHEBI:30616"/>
    </ligand>
</feature>
<dbReference type="SUPFAM" id="SSF55874">
    <property type="entry name" value="ATPase domain of HSP90 chaperone/DNA topoisomerase II/histidine kinase"/>
    <property type="match status" value="1"/>
</dbReference>
<dbReference type="PIRSF" id="PIRSF002583">
    <property type="entry name" value="Hsp90"/>
    <property type="match status" value="1"/>
</dbReference>
<proteinExistence type="inferred from homology"/>
<evidence type="ECO:0000256" key="3">
    <source>
        <dbReference type="ARBA" id="ARBA00022490"/>
    </source>
</evidence>
<dbReference type="CDD" id="cd16927">
    <property type="entry name" value="HATPase_Hsp90-like"/>
    <property type="match status" value="1"/>
</dbReference>
<dbReference type="HAMAP" id="MF_00505">
    <property type="entry name" value="HSP90"/>
    <property type="match status" value="1"/>
</dbReference>
<sequence>MMAKKQFKAESKRLLDLMIHSIYTNKEIFLRELISNASDALDKRYYLSLTDENQRVDKNELKIRIDLDKENRTITLTDSGIGMTQEELESNLGTIAHSGSLEFKQKLEEGTSDVDIIGQFGVGFYSAFMVAQRIIVETRSAQSEQAYSWISNGEDGYTIAPIMKEDVGTKIILELKPESEDDKVDEYLDEYTIKNLIRKYSDYVRWPIEMEVETTKTVEGKDEPETVKEIQTLNSMVPLWKRNKSEIKEEEYNEFYKNKFMDWENPAKVMHYSVEGTTSYNALLFIPAKTPYNFYSADYEPGLQLYCKGVFIMDKAKDLVPDYFRFVRGLVDSDDLNLNISREILQQDRQMKTLAKSIEKKIKNTLEDMLKNDREKYEEFFKNFGLSLKFGVYQDYGMHKDQLQDLLLFKSTNNDEYTTLDEYVSRMKEGQDQIYFASGESIELIKKLPQMEKLQDKGYEVLYFTDDVDEFAANIMMEYKEKKFKSINQGDLDLDDEEEKKAKEEKTQENKSMLDKMKDALGDKVKEVRLSSRLKSHPVCLVSDEGLSMEMEKVLNQMPNQNEVKAGKILEINPDHDIFTTLQKIYDKHPELMDEYTDLLYTQAMLIEGYKIDDPIAYANQVCDLMIRANQE</sequence>
<feature type="binding site" evidence="11">
    <location>
        <position position="91"/>
    </location>
    <ligand>
        <name>ATP</name>
        <dbReference type="ChEBI" id="CHEBI:30616"/>
    </ligand>
</feature>
<dbReference type="EMBL" id="QRUP01000031">
    <property type="protein sequence ID" value="RGR67637.1"/>
    <property type="molecule type" value="Genomic_DNA"/>
</dbReference>
<dbReference type="InterPro" id="IPR019805">
    <property type="entry name" value="Heat_shock_protein_90_CS"/>
</dbReference>
<dbReference type="Pfam" id="PF13589">
    <property type="entry name" value="HATPase_c_3"/>
    <property type="match status" value="1"/>
</dbReference>
<comment type="caution">
    <text evidence="10">Lacks conserved residue(s) required for the propagation of feature annotation.</text>
</comment>
<comment type="caution">
    <text evidence="12">The sequence shown here is derived from an EMBL/GenBank/DDBJ whole genome shotgun (WGS) entry which is preliminary data.</text>
</comment>
<evidence type="ECO:0000313" key="12">
    <source>
        <dbReference type="EMBL" id="RGR67637.1"/>
    </source>
</evidence>
<evidence type="ECO:0000256" key="6">
    <source>
        <dbReference type="ARBA" id="ARBA00023016"/>
    </source>
</evidence>
<dbReference type="FunFam" id="1.20.120.790:FF:000006">
    <property type="entry name" value="Chaperone protein HtpG"/>
    <property type="match status" value="1"/>
</dbReference>
<keyword evidence="13" id="KW-1185">Reference proteome</keyword>
<feature type="binding site" evidence="11">
    <location>
        <begin position="98"/>
        <end position="99"/>
    </location>
    <ligand>
        <name>ATP</name>
        <dbReference type="ChEBI" id="CHEBI:30616"/>
    </ligand>
</feature>
<dbReference type="Gene3D" id="3.40.50.11260">
    <property type="match status" value="1"/>
</dbReference>
<feature type="binding site" evidence="11">
    <location>
        <position position="342"/>
    </location>
    <ligand>
        <name>ATP</name>
        <dbReference type="ChEBI" id="CHEBI:30616"/>
    </ligand>
</feature>
<keyword evidence="3 10" id="KW-0963">Cytoplasm</keyword>
<dbReference type="GO" id="GO:0140662">
    <property type="term" value="F:ATP-dependent protein folding chaperone"/>
    <property type="evidence" value="ECO:0007669"/>
    <property type="project" value="InterPro"/>
</dbReference>
<evidence type="ECO:0000256" key="8">
    <source>
        <dbReference type="ARBA" id="ARBA00058590"/>
    </source>
</evidence>
<feature type="binding site" evidence="11">
    <location>
        <position position="83"/>
    </location>
    <ligand>
        <name>ATP</name>
        <dbReference type="ChEBI" id="CHEBI:30616"/>
    </ligand>
</feature>
<evidence type="ECO:0000256" key="11">
    <source>
        <dbReference type="PIRSR" id="PIRSR002583-1"/>
    </source>
</evidence>
<dbReference type="PANTHER" id="PTHR11528">
    <property type="entry name" value="HEAT SHOCK PROTEIN 90 FAMILY MEMBER"/>
    <property type="match status" value="1"/>
</dbReference>
<protein>
    <recommendedName>
        <fullName evidence="9 10">Chaperone protein HtpG</fullName>
    </recommendedName>
    <alternativeName>
        <fullName evidence="10">Heat shock protein HtpG</fullName>
    </alternativeName>
    <alternativeName>
        <fullName evidence="10">High temperature protein G</fullName>
    </alternativeName>
</protein>
<name>A0A412FHK8_9FIRM</name>
<dbReference type="InterPro" id="IPR001404">
    <property type="entry name" value="Hsp90_fam"/>
</dbReference>
<dbReference type="Gene3D" id="1.20.120.790">
    <property type="entry name" value="Heat shock protein 90, C-terminal domain"/>
    <property type="match status" value="1"/>
</dbReference>
<dbReference type="GO" id="GO:0005524">
    <property type="term" value="F:ATP binding"/>
    <property type="evidence" value="ECO:0007669"/>
    <property type="project" value="UniProtKB-UniRule"/>
</dbReference>
<dbReference type="FunFam" id="3.30.565.10:FF:000009">
    <property type="entry name" value="Molecular chaperone HtpG"/>
    <property type="match status" value="1"/>
</dbReference>
<keyword evidence="4 10" id="KW-0547">Nucleotide-binding</keyword>
<dbReference type="AlphaFoldDB" id="A0A412FHK8"/>
<reference evidence="12 13" key="1">
    <citation type="submission" date="2018-08" db="EMBL/GenBank/DDBJ databases">
        <title>A genome reference for cultivated species of the human gut microbiota.</title>
        <authorList>
            <person name="Zou Y."/>
            <person name="Xue W."/>
            <person name="Luo G."/>
        </authorList>
    </citation>
    <scope>NUCLEOTIDE SEQUENCE [LARGE SCALE GENOMIC DNA]</scope>
    <source>
        <strain evidence="12 13">AF24-29</strain>
    </source>
</reference>
<dbReference type="Gene3D" id="3.30.230.80">
    <property type="match status" value="1"/>
</dbReference>
<comment type="subunit">
    <text evidence="10">Homodimer.</text>
</comment>
<dbReference type="SUPFAM" id="SSF54211">
    <property type="entry name" value="Ribosomal protein S5 domain 2-like"/>
    <property type="match status" value="1"/>
</dbReference>
<organism evidence="12 13">
    <name type="scientific">Holdemania filiformis</name>
    <dbReference type="NCBI Taxonomy" id="61171"/>
    <lineage>
        <taxon>Bacteria</taxon>
        <taxon>Bacillati</taxon>
        <taxon>Bacillota</taxon>
        <taxon>Erysipelotrichia</taxon>
        <taxon>Erysipelotrichales</taxon>
        <taxon>Erysipelotrichaceae</taxon>
        <taxon>Holdemania</taxon>
    </lineage>
</organism>
<feature type="binding site" evidence="11">
    <location>
        <begin position="119"/>
        <end position="124"/>
    </location>
    <ligand>
        <name>ATP</name>
        <dbReference type="ChEBI" id="CHEBI:30616"/>
    </ligand>
</feature>
<dbReference type="InterPro" id="IPR020568">
    <property type="entry name" value="Ribosomal_Su5_D2-typ_SF"/>
</dbReference>
<dbReference type="Proteomes" id="UP000284178">
    <property type="component" value="Unassembled WGS sequence"/>
</dbReference>
<dbReference type="InterPro" id="IPR037196">
    <property type="entry name" value="HSP90_C"/>
</dbReference>
<gene>
    <name evidence="10" type="primary">htpG</name>
    <name evidence="12" type="ORF">DWY25_16750</name>
</gene>
<feature type="binding site" evidence="11">
    <location>
        <position position="169"/>
    </location>
    <ligand>
        <name>ATP</name>
        <dbReference type="ChEBI" id="CHEBI:30616"/>
    </ligand>
</feature>
<dbReference type="InterPro" id="IPR020575">
    <property type="entry name" value="Hsp90_N"/>
</dbReference>
<comment type="subcellular location">
    <subcellularLocation>
        <location evidence="1 10">Cytoplasm</location>
    </subcellularLocation>
</comment>
<evidence type="ECO:0000313" key="13">
    <source>
        <dbReference type="Proteomes" id="UP000284178"/>
    </source>
</evidence>
<evidence type="ECO:0000256" key="7">
    <source>
        <dbReference type="ARBA" id="ARBA00023186"/>
    </source>
</evidence>
<dbReference type="PROSITE" id="PS00298">
    <property type="entry name" value="HSP90"/>
    <property type="match status" value="1"/>
</dbReference>
<evidence type="ECO:0000256" key="1">
    <source>
        <dbReference type="ARBA" id="ARBA00004496"/>
    </source>
</evidence>
<evidence type="ECO:0000256" key="4">
    <source>
        <dbReference type="ARBA" id="ARBA00022741"/>
    </source>
</evidence>
<dbReference type="FunFam" id="3.30.230.80:FF:000002">
    <property type="entry name" value="Molecular chaperone HtpG"/>
    <property type="match status" value="1"/>
</dbReference>
<keyword evidence="5 10" id="KW-0067">ATP-binding</keyword>
<accession>A0A412FHK8</accession>
<dbReference type="InterPro" id="IPR036890">
    <property type="entry name" value="HATPase_C_sf"/>
</dbReference>
<feature type="binding site" evidence="11">
    <location>
        <position position="32"/>
    </location>
    <ligand>
        <name>ATP</name>
        <dbReference type="ChEBI" id="CHEBI:30616"/>
    </ligand>
</feature>
<feature type="binding site" evidence="11">
    <location>
        <position position="36"/>
    </location>
    <ligand>
        <name>ATP</name>
        <dbReference type="ChEBI" id="CHEBI:30616"/>
    </ligand>
</feature>
<dbReference type="GO" id="GO:0051082">
    <property type="term" value="F:unfolded protein binding"/>
    <property type="evidence" value="ECO:0007669"/>
    <property type="project" value="UniProtKB-UniRule"/>
</dbReference>
<dbReference type="GO" id="GO:0016887">
    <property type="term" value="F:ATP hydrolysis activity"/>
    <property type="evidence" value="ECO:0007669"/>
    <property type="project" value="InterPro"/>
</dbReference>
<feature type="region of interest" description="A; substrate-binding" evidence="10">
    <location>
        <begin position="1"/>
        <end position="342"/>
    </location>
</feature>
<evidence type="ECO:0000256" key="5">
    <source>
        <dbReference type="ARBA" id="ARBA00022840"/>
    </source>
</evidence>
<evidence type="ECO:0000256" key="9">
    <source>
        <dbReference type="ARBA" id="ARBA00070675"/>
    </source>
</evidence>
<dbReference type="Pfam" id="PF00183">
    <property type="entry name" value="HSP90"/>
    <property type="match status" value="1"/>
</dbReference>
<evidence type="ECO:0000256" key="2">
    <source>
        <dbReference type="ARBA" id="ARBA00008239"/>
    </source>
</evidence>
<dbReference type="Gene3D" id="3.30.565.10">
    <property type="entry name" value="Histidine kinase-like ATPase, C-terminal domain"/>
    <property type="match status" value="1"/>
</dbReference>
<keyword evidence="7 10" id="KW-0143">Chaperone</keyword>
<dbReference type="NCBIfam" id="NF003555">
    <property type="entry name" value="PRK05218.1"/>
    <property type="match status" value="1"/>
</dbReference>
<comment type="function">
    <text evidence="8 10">Molecular chaperone. Has ATPase activity.</text>
</comment>
<evidence type="ECO:0000256" key="10">
    <source>
        <dbReference type="HAMAP-Rule" id="MF_00505"/>
    </source>
</evidence>
<dbReference type="SUPFAM" id="SSF110942">
    <property type="entry name" value="HSP90 C-terminal domain"/>
    <property type="match status" value="1"/>
</dbReference>
<dbReference type="PRINTS" id="PR00775">
    <property type="entry name" value="HEATSHOCK90"/>
</dbReference>
<comment type="similarity">
    <text evidence="2 10">Belongs to the heat shock protein 90 family.</text>
</comment>
<dbReference type="GO" id="GO:0005737">
    <property type="term" value="C:cytoplasm"/>
    <property type="evidence" value="ECO:0007669"/>
    <property type="project" value="UniProtKB-SubCell"/>
</dbReference>